<gene>
    <name evidence="5" type="ORF">AMTR_s00060p00163780</name>
</gene>
<keyword evidence="3" id="KW-0560">Oxidoreductase</keyword>
<evidence type="ECO:0000256" key="3">
    <source>
        <dbReference type="ARBA" id="ARBA00023002"/>
    </source>
</evidence>
<dbReference type="eggNOG" id="KOG0157">
    <property type="taxonomic scope" value="Eukaryota"/>
</dbReference>
<evidence type="ECO:0008006" key="7">
    <source>
        <dbReference type="Google" id="ProtNLM"/>
    </source>
</evidence>
<dbReference type="GO" id="GO:0005506">
    <property type="term" value="F:iron ion binding"/>
    <property type="evidence" value="ECO:0007669"/>
    <property type="project" value="InterPro"/>
</dbReference>
<dbReference type="GO" id="GO:0020037">
    <property type="term" value="F:heme binding"/>
    <property type="evidence" value="ECO:0007669"/>
    <property type="project" value="InterPro"/>
</dbReference>
<keyword evidence="4" id="KW-0408">Iron</keyword>
<proteinExistence type="inferred from homology"/>
<evidence type="ECO:0000256" key="1">
    <source>
        <dbReference type="ARBA" id="ARBA00010617"/>
    </source>
</evidence>
<dbReference type="GO" id="GO:0016705">
    <property type="term" value="F:oxidoreductase activity, acting on paired donors, with incorporation or reduction of molecular oxygen"/>
    <property type="evidence" value="ECO:0007669"/>
    <property type="project" value="InterPro"/>
</dbReference>
<evidence type="ECO:0000256" key="4">
    <source>
        <dbReference type="ARBA" id="ARBA00023004"/>
    </source>
</evidence>
<dbReference type="SUPFAM" id="SSF48264">
    <property type="entry name" value="Cytochrome P450"/>
    <property type="match status" value="1"/>
</dbReference>
<dbReference type="PANTHER" id="PTHR24296">
    <property type="entry name" value="CYTOCHROME P450"/>
    <property type="match status" value="1"/>
</dbReference>
<evidence type="ECO:0000313" key="5">
    <source>
        <dbReference type="EMBL" id="ERM95903.1"/>
    </source>
</evidence>
<evidence type="ECO:0000313" key="6">
    <source>
        <dbReference type="Proteomes" id="UP000017836"/>
    </source>
</evidence>
<sequence>MKTKSGIINATALKETGGLICCSAKAMDEGGSVRRGVGGGLTCRPLLPPAPLHEAAPQCRWLRSTMLLAEVHNAVGGTFTACGPLLTRKRLVLTCDPCNVEYILETRFSNFSKGPDFQDIFWELMGDNIFNIDADEWQAQSAEEGAVVDLQYLMMRYMVDATCAALFNEAIGCLVPELPLVRFAQAADEVMEAVVVRHVLPHMWWKLMRRLVLGMESRLAQGVHTMDEFVARQGDTTGAALTWFFWLVSRHHEVEAKFLDELKEKGTEDLSELHYLHAA</sequence>
<reference evidence="6" key="1">
    <citation type="journal article" date="2013" name="Science">
        <title>The Amborella genome and the evolution of flowering plants.</title>
        <authorList>
            <consortium name="Amborella Genome Project"/>
        </authorList>
    </citation>
    <scope>NUCLEOTIDE SEQUENCE [LARGE SCALE GENOMIC DNA]</scope>
</reference>
<keyword evidence="2" id="KW-0479">Metal-binding</keyword>
<organism evidence="5 6">
    <name type="scientific">Amborella trichopoda</name>
    <dbReference type="NCBI Taxonomy" id="13333"/>
    <lineage>
        <taxon>Eukaryota</taxon>
        <taxon>Viridiplantae</taxon>
        <taxon>Streptophyta</taxon>
        <taxon>Embryophyta</taxon>
        <taxon>Tracheophyta</taxon>
        <taxon>Spermatophyta</taxon>
        <taxon>Magnoliopsida</taxon>
        <taxon>Amborellales</taxon>
        <taxon>Amborellaceae</taxon>
        <taxon>Amborella</taxon>
    </lineage>
</organism>
<comment type="similarity">
    <text evidence="1">Belongs to the cytochrome P450 family.</text>
</comment>
<name>W1NK50_AMBTC</name>
<dbReference type="Proteomes" id="UP000017836">
    <property type="component" value="Unassembled WGS sequence"/>
</dbReference>
<dbReference type="HOGENOM" id="CLU_998685_0_0_1"/>
<dbReference type="InterPro" id="IPR036396">
    <property type="entry name" value="Cyt_P450_sf"/>
</dbReference>
<dbReference type="EMBL" id="KI397373">
    <property type="protein sequence ID" value="ERM95903.1"/>
    <property type="molecule type" value="Genomic_DNA"/>
</dbReference>
<dbReference type="Gene3D" id="1.10.630.10">
    <property type="entry name" value="Cytochrome P450"/>
    <property type="match status" value="2"/>
</dbReference>
<evidence type="ECO:0000256" key="2">
    <source>
        <dbReference type="ARBA" id="ARBA00022723"/>
    </source>
</evidence>
<dbReference type="AlphaFoldDB" id="W1NK50"/>
<dbReference type="Gramene" id="ERM95903">
    <property type="protein sequence ID" value="ERM95903"/>
    <property type="gene ID" value="AMTR_s00060p00163780"/>
</dbReference>
<dbReference type="GO" id="GO:0004497">
    <property type="term" value="F:monooxygenase activity"/>
    <property type="evidence" value="ECO:0007669"/>
    <property type="project" value="InterPro"/>
</dbReference>
<keyword evidence="6" id="KW-1185">Reference proteome</keyword>
<protein>
    <recommendedName>
        <fullName evidence="7">Cytochrome P450</fullName>
    </recommendedName>
</protein>
<accession>W1NK50</accession>